<name>A0ABM1PRQ4_DROAR</name>
<reference evidence="1" key="2">
    <citation type="journal article" date="2016" name="G3 (Bethesda)">
        <title>Genome Evolution in Three Species of Cactophilic Drosophila.</title>
        <authorList>
            <person name="Sanchez-Flores A."/>
            <person name="Penazola F."/>
            <person name="Carpinteyro-Ponce J."/>
            <person name="Nazario-Yepiz N."/>
            <person name="Abreu-Goodger C."/>
            <person name="Machado C.A."/>
            <person name="Markow T.A."/>
        </authorList>
    </citation>
    <scope>NUCLEOTIDE SEQUENCE [LARGE SCALE GENOMIC DNA]</scope>
</reference>
<keyword evidence="1" id="KW-1185">Reference proteome</keyword>
<proteinExistence type="predicted"/>
<gene>
    <name evidence="2" type="primary">LOC108618402</name>
</gene>
<reference evidence="2" key="3">
    <citation type="submission" date="2025-08" db="UniProtKB">
        <authorList>
            <consortium name="RefSeq"/>
        </authorList>
    </citation>
    <scope>IDENTIFICATION</scope>
    <source>
        <tissue evidence="2">Whole organism</tissue>
    </source>
</reference>
<sequence>MLHSSEDGLTRNHIFLSPNGDYSRPMLKLCEHCVNHEKKVLLLTQQQFNLPATLKKPRSLVHMERWMSITLKDIESAPRRIIELYDCQPRPDLIIFDMYSIVAELLSRPVLQQCTTSTLVRHIAKCAAAFCNYLEMVQASKQKQKLNAVDAIIVLPTESYPLTQAQFKLLIGLYFSDNELYTNFASLSERIGLSMGLH</sequence>
<accession>A0ABM1PRQ4</accession>
<organism evidence="1 2">
    <name type="scientific">Drosophila arizonae</name>
    <name type="common">Fruit fly</name>
    <dbReference type="NCBI Taxonomy" id="7263"/>
    <lineage>
        <taxon>Eukaryota</taxon>
        <taxon>Metazoa</taxon>
        <taxon>Ecdysozoa</taxon>
        <taxon>Arthropoda</taxon>
        <taxon>Hexapoda</taxon>
        <taxon>Insecta</taxon>
        <taxon>Pterygota</taxon>
        <taxon>Neoptera</taxon>
        <taxon>Endopterygota</taxon>
        <taxon>Diptera</taxon>
        <taxon>Brachycera</taxon>
        <taxon>Muscomorpha</taxon>
        <taxon>Ephydroidea</taxon>
        <taxon>Drosophilidae</taxon>
        <taxon>Drosophila</taxon>
    </lineage>
</organism>
<dbReference type="RefSeq" id="XP_017869890.1">
    <property type="nucleotide sequence ID" value="XM_018014401.1"/>
</dbReference>
<evidence type="ECO:0000313" key="1">
    <source>
        <dbReference type="Proteomes" id="UP000694904"/>
    </source>
</evidence>
<reference evidence="1" key="1">
    <citation type="journal article" date="1997" name="Nucleic Acids Res.">
        <title>tRNAscan-SE: a program for improved detection of transfer RNA genes in genomic sequence.</title>
        <authorList>
            <person name="Lowe T.M."/>
            <person name="Eddy S.R."/>
        </authorList>
    </citation>
    <scope>NUCLEOTIDE SEQUENCE [LARGE SCALE GENOMIC DNA]</scope>
</reference>
<protein>
    <submittedName>
        <fullName evidence="2">Uncharacterized protein LOC108618402</fullName>
    </submittedName>
</protein>
<evidence type="ECO:0000313" key="2">
    <source>
        <dbReference type="RefSeq" id="XP_017869890.1"/>
    </source>
</evidence>
<dbReference type="GeneID" id="108618402"/>
<dbReference type="Proteomes" id="UP000694904">
    <property type="component" value="Chromosome X"/>
</dbReference>